<name>A0A645ICF1_9ZZZZ</name>
<evidence type="ECO:0000313" key="1">
    <source>
        <dbReference type="EMBL" id="MPN48917.1"/>
    </source>
</evidence>
<sequence>MDTAGKFRHILWICQTVSNDLSITGNGSEGGFKLMGNIGGEFPAQQLRLLFFRYIQHQEYRPSTAGHRACIERITAAVQFQHSGGGFSAKSLGCHS</sequence>
<dbReference type="EMBL" id="VSSQ01111668">
    <property type="protein sequence ID" value="MPN48917.1"/>
    <property type="molecule type" value="Genomic_DNA"/>
</dbReference>
<proteinExistence type="predicted"/>
<gene>
    <name evidence="1" type="ORF">SDC9_196530</name>
</gene>
<accession>A0A645ICF1</accession>
<reference evidence="1" key="1">
    <citation type="submission" date="2019-08" db="EMBL/GenBank/DDBJ databases">
        <authorList>
            <person name="Kucharzyk K."/>
            <person name="Murdoch R.W."/>
            <person name="Higgins S."/>
            <person name="Loffler F."/>
        </authorList>
    </citation>
    <scope>NUCLEOTIDE SEQUENCE</scope>
</reference>
<dbReference type="AlphaFoldDB" id="A0A645ICF1"/>
<comment type="caution">
    <text evidence="1">The sequence shown here is derived from an EMBL/GenBank/DDBJ whole genome shotgun (WGS) entry which is preliminary data.</text>
</comment>
<protein>
    <submittedName>
        <fullName evidence="1">Uncharacterized protein</fullName>
    </submittedName>
</protein>
<organism evidence="1">
    <name type="scientific">bioreactor metagenome</name>
    <dbReference type="NCBI Taxonomy" id="1076179"/>
    <lineage>
        <taxon>unclassified sequences</taxon>
        <taxon>metagenomes</taxon>
        <taxon>ecological metagenomes</taxon>
    </lineage>
</organism>